<dbReference type="SMART" id="SM00283">
    <property type="entry name" value="MA"/>
    <property type="match status" value="1"/>
</dbReference>
<accession>A0A060I7F3</accession>
<dbReference type="AlphaFoldDB" id="A0A060I7F3"/>
<keyword evidence="7" id="KW-0614">Plasmid</keyword>
<dbReference type="OrthoDB" id="3378718at2"/>
<evidence type="ECO:0000259" key="6">
    <source>
        <dbReference type="PROSITE" id="PS50885"/>
    </source>
</evidence>
<protein>
    <submittedName>
        <fullName evidence="7">Methyl-accepting chemotaxis protein</fullName>
    </submittedName>
</protein>
<dbReference type="KEGG" id="rei:IE4771_PA00143"/>
<dbReference type="SUPFAM" id="SSF58104">
    <property type="entry name" value="Methyl-accepting chemotaxis protein (MCP) signaling domain"/>
    <property type="match status" value="1"/>
</dbReference>
<gene>
    <name evidence="7" type="ORF">IE4771_PA00143</name>
</gene>
<dbReference type="RefSeq" id="WP_040140072.1">
    <property type="nucleotide sequence ID" value="NZ_CP006987.1"/>
</dbReference>
<dbReference type="Pfam" id="PF00672">
    <property type="entry name" value="HAMP"/>
    <property type="match status" value="1"/>
</dbReference>
<evidence type="ECO:0000256" key="1">
    <source>
        <dbReference type="ARBA" id="ARBA00004370"/>
    </source>
</evidence>
<dbReference type="PANTHER" id="PTHR43531">
    <property type="entry name" value="PROTEIN ICFG"/>
    <property type="match status" value="1"/>
</dbReference>
<keyword evidence="4" id="KW-0807">Transducer</keyword>
<dbReference type="PANTHER" id="PTHR43531:SF11">
    <property type="entry name" value="METHYL-ACCEPTING CHEMOTAXIS PROTEIN 3"/>
    <property type="match status" value="1"/>
</dbReference>
<dbReference type="FunFam" id="1.10.287.950:FF:000001">
    <property type="entry name" value="Methyl-accepting chemotaxis sensory transducer"/>
    <property type="match status" value="1"/>
</dbReference>
<sequence>MFVDRLLSAFSIRAKVLLVLVPLVMILAAVGVVSLQATGLLQSRLRLSSEVLETLSGFRDVSESMNRFLAQSSTENRDEALASLRGQGATMLSLQEVATDVGSDTRALESSESAMSAISDSMDRMWSLHNDELSIRRDVAASLTEIKQVAADLKLAAVKVRAQVRNQENSGKTMLREATRSIDTAAIMQRLSENLVNLPASAMQTPEAQQQALMIKKAMKTVKRVVATGDGGQAVANLEQAISSVVANSGLDSAFLHSLGIDLSAFAPRLRDDAIQHMIEGTHAVRALDKPLAESETLIAAVASVGQDADSIEIEINNLLRAASTENQERLVEQLTKLTRDTVAVGGVAGSLPDFPKMEEVLYLQGDAIEQNTEKLVKIAEGRQAQYAEADKTVQSIWKNLVSFASTQEHDAHRESDFARLLSAAATVSGVLVALLAGAGLMVTLRAPIERIARRMQGLATGDLQSDIVGCQRKDEIGDMARALEVFRGNAVSKLEVEARAQDDRKTADQERTDREFERAQLEKEVSSAVQTLGEALSRLARGDISQTIDRHFHPNLEQLRRDFNHSLCVLRETVSHIDENTQQIKWGTDELFKASDDLSRRTERQAASLEETAAAVEQVTATVRNSSENACETQAFVSAVKEHAEGAAIIVTDAISAMARIQDASYKISQIIGLIDTIAFQTNLLALNAGVEAARAGDAGKGFAVVAQEVRELAQRSSAAALEIRQLISESSSEVAVGSDYVGRTGEALHSIAASIVQISDRIDQIVSSSREQASSLAEINNNVNVLDQGTQQNAAMAEQTNAATKTLSDQTIELSERLAGFKLTDDRPAHRVSLAA</sequence>
<dbReference type="SUPFAM" id="SSF158472">
    <property type="entry name" value="HAMP domain-like"/>
    <property type="match status" value="1"/>
</dbReference>
<keyword evidence="2" id="KW-0145">Chemotaxis</keyword>
<comment type="subcellular location">
    <subcellularLocation>
        <location evidence="1">Membrane</location>
    </subcellularLocation>
</comment>
<feature type="domain" description="Methyl-accepting transducer" evidence="5">
    <location>
        <begin position="581"/>
        <end position="810"/>
    </location>
</feature>
<dbReference type="InterPro" id="IPR051310">
    <property type="entry name" value="MCP_chemotaxis"/>
</dbReference>
<name>A0A060I7F3_RHIET</name>
<dbReference type="GO" id="GO:0006935">
    <property type="term" value="P:chemotaxis"/>
    <property type="evidence" value="ECO:0007669"/>
    <property type="project" value="UniProtKB-KW"/>
</dbReference>
<dbReference type="InterPro" id="IPR004089">
    <property type="entry name" value="MCPsignal_dom"/>
</dbReference>
<evidence type="ECO:0000256" key="4">
    <source>
        <dbReference type="PROSITE-ProRule" id="PRU00284"/>
    </source>
</evidence>
<dbReference type="InterPro" id="IPR003660">
    <property type="entry name" value="HAMP_dom"/>
</dbReference>
<evidence type="ECO:0000313" key="8">
    <source>
        <dbReference type="Proteomes" id="UP000027180"/>
    </source>
</evidence>
<dbReference type="PROSITE" id="PS50885">
    <property type="entry name" value="HAMP"/>
    <property type="match status" value="2"/>
</dbReference>
<dbReference type="CDD" id="cd06225">
    <property type="entry name" value="HAMP"/>
    <property type="match status" value="1"/>
</dbReference>
<proteinExistence type="inferred from homology"/>
<evidence type="ECO:0000256" key="3">
    <source>
        <dbReference type="ARBA" id="ARBA00029447"/>
    </source>
</evidence>
<evidence type="ECO:0000259" key="5">
    <source>
        <dbReference type="PROSITE" id="PS50111"/>
    </source>
</evidence>
<evidence type="ECO:0000313" key="7">
    <source>
        <dbReference type="EMBL" id="AIC29649.1"/>
    </source>
</evidence>
<dbReference type="Pfam" id="PF00015">
    <property type="entry name" value="MCPsignal"/>
    <property type="match status" value="1"/>
</dbReference>
<reference evidence="7 8" key="1">
    <citation type="submission" date="2013-12" db="EMBL/GenBank/DDBJ databases">
        <title>Complete genome sequence of Rhizobium etli bv. mimosae IE4771.</title>
        <authorList>
            <person name="Bustos P."/>
            <person name="Santamaria R.I."/>
            <person name="Lozano L."/>
            <person name="Ormeno-Orrillo E."/>
            <person name="Rogel M.A."/>
            <person name="Romero D."/>
            <person name="Cevallos M.A."/>
            <person name="Martinez-Romero E."/>
            <person name="Gonzalez V."/>
        </authorList>
    </citation>
    <scope>NUCLEOTIDE SEQUENCE [LARGE SCALE GENOMIC DNA]</scope>
    <source>
        <strain evidence="7 8">IE4771</strain>
        <plasmid evidence="8">Plasmid pRetIE4771a</plasmid>
    </source>
</reference>
<dbReference type="GO" id="GO:0016020">
    <property type="term" value="C:membrane"/>
    <property type="evidence" value="ECO:0007669"/>
    <property type="project" value="UniProtKB-SubCell"/>
</dbReference>
<geneLocation type="plasmid" evidence="7 8">
    <name>pRetIE4771a</name>
</geneLocation>
<dbReference type="Gene3D" id="1.10.8.500">
    <property type="entry name" value="HAMP domain in histidine kinase"/>
    <property type="match status" value="1"/>
</dbReference>
<dbReference type="GO" id="GO:0007165">
    <property type="term" value="P:signal transduction"/>
    <property type="evidence" value="ECO:0007669"/>
    <property type="project" value="UniProtKB-KW"/>
</dbReference>
<dbReference type="Gene3D" id="1.10.287.950">
    <property type="entry name" value="Methyl-accepting chemotaxis protein"/>
    <property type="match status" value="1"/>
</dbReference>
<dbReference type="HOGENOM" id="CLU_000445_64_0_5"/>
<feature type="domain" description="HAMP" evidence="6">
    <location>
        <begin position="524"/>
        <end position="576"/>
    </location>
</feature>
<dbReference type="PROSITE" id="PS50111">
    <property type="entry name" value="CHEMOTAXIS_TRANSDUC_2"/>
    <property type="match status" value="1"/>
</dbReference>
<organism evidence="7 8">
    <name type="scientific">Rhizobium etli bv. mimosae str. IE4771</name>
    <dbReference type="NCBI Taxonomy" id="1432050"/>
    <lineage>
        <taxon>Bacteria</taxon>
        <taxon>Pseudomonadati</taxon>
        <taxon>Pseudomonadota</taxon>
        <taxon>Alphaproteobacteria</taxon>
        <taxon>Hyphomicrobiales</taxon>
        <taxon>Rhizobiaceae</taxon>
        <taxon>Rhizobium/Agrobacterium group</taxon>
        <taxon>Rhizobium</taxon>
    </lineage>
</organism>
<dbReference type="SMART" id="SM00304">
    <property type="entry name" value="HAMP"/>
    <property type="match status" value="2"/>
</dbReference>
<comment type="similarity">
    <text evidence="3">Belongs to the methyl-accepting chemotaxis (MCP) protein family.</text>
</comment>
<dbReference type="Proteomes" id="UP000027180">
    <property type="component" value="Plasmid pRetIE4771a"/>
</dbReference>
<dbReference type="CDD" id="cd11386">
    <property type="entry name" value="MCP_signal"/>
    <property type="match status" value="1"/>
</dbReference>
<dbReference type="EMBL" id="CP006987">
    <property type="protein sequence ID" value="AIC29649.1"/>
    <property type="molecule type" value="Genomic_DNA"/>
</dbReference>
<evidence type="ECO:0000256" key="2">
    <source>
        <dbReference type="ARBA" id="ARBA00022500"/>
    </source>
</evidence>
<feature type="domain" description="HAMP" evidence="6">
    <location>
        <begin position="443"/>
        <end position="496"/>
    </location>
</feature>